<evidence type="ECO:0000313" key="13">
    <source>
        <dbReference type="EMBL" id="ADE30064.1"/>
    </source>
</evidence>
<evidence type="ECO:0000256" key="9">
    <source>
        <dbReference type="PIRSR" id="PIRSR000349-1"/>
    </source>
</evidence>
<dbReference type="InterPro" id="IPR036324">
    <property type="entry name" value="Mn/Fe_SOD_N_sf"/>
</dbReference>
<proteinExistence type="inferred from homology"/>
<dbReference type="InterPro" id="IPR019832">
    <property type="entry name" value="Mn/Fe_SOD_C"/>
</dbReference>
<dbReference type="GeneID" id="57569658"/>
<evidence type="ECO:0000256" key="10">
    <source>
        <dbReference type="RuleBase" id="RU000414"/>
    </source>
</evidence>
<dbReference type="PANTHER" id="PTHR42769:SF3">
    <property type="entry name" value="SUPEROXIDE DISMUTASE [FE] 2, CHLOROPLASTIC"/>
    <property type="match status" value="1"/>
</dbReference>
<dbReference type="AlphaFoldDB" id="D5AXC5"/>
<evidence type="ECO:0000259" key="12">
    <source>
        <dbReference type="Pfam" id="PF02777"/>
    </source>
</evidence>
<dbReference type="PATRIC" id="fig|449216.3.peg.540"/>
<name>D5AXC5_RICPP</name>
<dbReference type="Pfam" id="PF00081">
    <property type="entry name" value="Sod_Fe_N"/>
    <property type="match status" value="1"/>
</dbReference>
<evidence type="ECO:0000256" key="7">
    <source>
        <dbReference type="ARBA" id="ARBA00024318"/>
    </source>
</evidence>
<evidence type="ECO:0000256" key="3">
    <source>
        <dbReference type="ARBA" id="ARBA00008714"/>
    </source>
</evidence>
<dbReference type="EMBL" id="CP001584">
    <property type="protein sequence ID" value="ADE30064.1"/>
    <property type="molecule type" value="Genomic_DNA"/>
</dbReference>
<feature type="domain" description="Manganese/iron superoxide dismutase C-terminal" evidence="12">
    <location>
        <begin position="105"/>
        <end position="205"/>
    </location>
</feature>
<accession>D5AXC5</accession>
<comment type="function">
    <text evidence="7">Destroys superoxide anion radicals which are normally produced within the cells and which are toxic to biological systems. Catalyzes the dismutation of superoxide anion radicals into O2 and H2O2 by successive reduction and oxidation of the transition metal ion at the active site.</text>
</comment>
<keyword evidence="6" id="KW-0464">Manganese</keyword>
<dbReference type="KEGG" id="rpq:rpr22_CDS517"/>
<evidence type="ECO:0000256" key="8">
    <source>
        <dbReference type="ARBA" id="ARBA00047393"/>
    </source>
</evidence>
<evidence type="ECO:0000256" key="4">
    <source>
        <dbReference type="ARBA" id="ARBA00022723"/>
    </source>
</evidence>
<dbReference type="Gene3D" id="1.10.287.990">
    <property type="entry name" value="Fe,Mn superoxide dismutase (SOD) domain"/>
    <property type="match status" value="1"/>
</dbReference>
<dbReference type="InterPro" id="IPR019831">
    <property type="entry name" value="Mn/Fe_SOD_N"/>
</dbReference>
<evidence type="ECO:0000256" key="6">
    <source>
        <dbReference type="ARBA" id="ARBA00023211"/>
    </source>
</evidence>
<dbReference type="Gene3D" id="3.55.40.20">
    <property type="entry name" value="Iron/manganese superoxide dismutase, C-terminal domain"/>
    <property type="match status" value="1"/>
</dbReference>
<dbReference type="PANTHER" id="PTHR42769">
    <property type="entry name" value="SUPEROXIDE DISMUTASE"/>
    <property type="match status" value="1"/>
</dbReference>
<comment type="cofactor">
    <cofactor evidence="1">
        <name>Mn(2+)</name>
        <dbReference type="ChEBI" id="CHEBI:29035"/>
    </cofactor>
</comment>
<feature type="binding site" evidence="9">
    <location>
        <position position="172"/>
    </location>
    <ligand>
        <name>Mn(2+)</name>
        <dbReference type="ChEBI" id="CHEBI:29035"/>
    </ligand>
</feature>
<evidence type="ECO:0000313" key="14">
    <source>
        <dbReference type="Proteomes" id="UP000006931"/>
    </source>
</evidence>
<keyword evidence="5 10" id="KW-0560">Oxidoreductase</keyword>
<feature type="binding site" evidence="9">
    <location>
        <position position="90"/>
    </location>
    <ligand>
        <name>Mn(2+)</name>
        <dbReference type="ChEBI" id="CHEBI:29035"/>
    </ligand>
</feature>
<dbReference type="Proteomes" id="UP000006931">
    <property type="component" value="Chromosome"/>
</dbReference>
<dbReference type="Pfam" id="PF02777">
    <property type="entry name" value="Sod_Fe_C"/>
    <property type="match status" value="1"/>
</dbReference>
<evidence type="ECO:0000259" key="11">
    <source>
        <dbReference type="Pfam" id="PF00081"/>
    </source>
</evidence>
<dbReference type="InterPro" id="IPR001189">
    <property type="entry name" value="Mn/Fe_SOD"/>
</dbReference>
<comment type="cofactor">
    <cofactor evidence="2">
        <name>Fe(3+)</name>
        <dbReference type="ChEBI" id="CHEBI:29034"/>
    </cofactor>
</comment>
<sequence>MTYCSKANQPSYPFILPDLPYDKESFKPHFTRETFDYHHGKHHNSYVQNLNNLIKDREELQKKDLEEIIEWSSQNAEVAILNNASQIWNHTFFWYSIKPHGGGKPSGKVFEQISKDFGSFEQFCAQFKQEAVGQFGSGWTWVVYHDNKLQIIKTSNAGTPIVNFMKPILACDVWEHAYYIDYRNKRSDYIDIFIRHMINWKFVEDNLIQ</sequence>
<dbReference type="SMR" id="D5AXC5"/>
<dbReference type="PROSITE" id="PS00088">
    <property type="entry name" value="SOD_MN"/>
    <property type="match status" value="1"/>
</dbReference>
<dbReference type="GO" id="GO:0046872">
    <property type="term" value="F:metal ion binding"/>
    <property type="evidence" value="ECO:0007669"/>
    <property type="project" value="UniProtKB-KW"/>
</dbReference>
<dbReference type="RefSeq" id="WP_004599063.1">
    <property type="nucleotide sequence ID" value="NC_017560.1"/>
</dbReference>
<feature type="binding site" evidence="9">
    <location>
        <position position="176"/>
    </location>
    <ligand>
        <name>Mn(2+)</name>
        <dbReference type="ChEBI" id="CHEBI:29035"/>
    </ligand>
</feature>
<reference evidence="13 14" key="1">
    <citation type="journal article" date="2010" name="Genome Res.">
        <title>Genomic, proteomic, and transcriptomic analysis of virulent and avirulent Rickettsia prowazekii reveals its adaptive mutation capabilities.</title>
        <authorList>
            <person name="Bechah Y."/>
            <person name="El Karkouri K."/>
            <person name="Mediannikov O."/>
            <person name="Leroy Q."/>
            <person name="Pelletier N."/>
            <person name="Robert C."/>
            <person name="Medigue C."/>
            <person name="Mege J.L."/>
            <person name="Raoult D."/>
        </authorList>
    </citation>
    <scope>NUCLEOTIDE SEQUENCE [LARGE SCALE GENOMIC DNA]</scope>
    <source>
        <strain evidence="13 14">Rp22</strain>
    </source>
</reference>
<protein>
    <recommendedName>
        <fullName evidence="10">Superoxide dismutase</fullName>
        <ecNumber evidence="10">1.15.1.1</ecNumber>
    </recommendedName>
</protein>
<gene>
    <name evidence="13" type="primary">sodB</name>
    <name evidence="13" type="ordered locus">rpr22_CDS517</name>
</gene>
<evidence type="ECO:0000256" key="2">
    <source>
        <dbReference type="ARBA" id="ARBA00001965"/>
    </source>
</evidence>
<comment type="function">
    <text evidence="10">Destroys radicals which are normally produced within the cells and which are toxic to biological systems.</text>
</comment>
<dbReference type="GO" id="GO:0004784">
    <property type="term" value="F:superoxide dismutase activity"/>
    <property type="evidence" value="ECO:0007669"/>
    <property type="project" value="UniProtKB-EC"/>
</dbReference>
<dbReference type="InterPro" id="IPR019833">
    <property type="entry name" value="Mn/Fe_SOD_BS"/>
</dbReference>
<feature type="binding site" evidence="9">
    <location>
        <position position="38"/>
    </location>
    <ligand>
        <name>Mn(2+)</name>
        <dbReference type="ChEBI" id="CHEBI:29035"/>
    </ligand>
</feature>
<feature type="domain" description="Manganese/iron superoxide dismutase N-terminal" evidence="11">
    <location>
        <begin position="14"/>
        <end position="96"/>
    </location>
</feature>
<dbReference type="SUPFAM" id="SSF54719">
    <property type="entry name" value="Fe,Mn superoxide dismutase (SOD), C-terminal domain"/>
    <property type="match status" value="1"/>
</dbReference>
<evidence type="ECO:0000256" key="5">
    <source>
        <dbReference type="ARBA" id="ARBA00023002"/>
    </source>
</evidence>
<dbReference type="PIRSF" id="PIRSF000349">
    <property type="entry name" value="SODismutase"/>
    <property type="match status" value="1"/>
</dbReference>
<comment type="similarity">
    <text evidence="3 10">Belongs to the iron/manganese superoxide dismutase family.</text>
</comment>
<comment type="catalytic activity">
    <reaction evidence="8">
        <text>2 superoxide + 2 H(+) = H2O2 + O2</text>
        <dbReference type="Rhea" id="RHEA:20696"/>
        <dbReference type="ChEBI" id="CHEBI:15378"/>
        <dbReference type="ChEBI" id="CHEBI:15379"/>
        <dbReference type="ChEBI" id="CHEBI:16240"/>
        <dbReference type="ChEBI" id="CHEBI:18421"/>
        <dbReference type="EC" id="1.15.1.1"/>
    </reaction>
    <physiologicalReaction direction="left-to-right" evidence="8">
        <dbReference type="Rhea" id="RHEA:20697"/>
    </physiologicalReaction>
</comment>
<dbReference type="SUPFAM" id="SSF46609">
    <property type="entry name" value="Fe,Mn superoxide dismutase (SOD), N-terminal domain"/>
    <property type="match status" value="1"/>
</dbReference>
<dbReference type="PRINTS" id="PR01703">
    <property type="entry name" value="MNSODISMTASE"/>
</dbReference>
<keyword evidence="4 9" id="KW-0479">Metal-binding</keyword>
<dbReference type="HOGENOM" id="CLU_031625_0_0_5"/>
<organism evidence="13 14">
    <name type="scientific">Rickettsia prowazekii (strain Rp22)</name>
    <dbReference type="NCBI Taxonomy" id="449216"/>
    <lineage>
        <taxon>Bacteria</taxon>
        <taxon>Pseudomonadati</taxon>
        <taxon>Pseudomonadota</taxon>
        <taxon>Alphaproteobacteria</taxon>
        <taxon>Rickettsiales</taxon>
        <taxon>Rickettsiaceae</taxon>
        <taxon>Rickettsieae</taxon>
        <taxon>Rickettsia</taxon>
        <taxon>typhus group</taxon>
    </lineage>
</organism>
<dbReference type="InterPro" id="IPR036314">
    <property type="entry name" value="SOD_C_sf"/>
</dbReference>
<dbReference type="EC" id="1.15.1.1" evidence="10"/>
<evidence type="ECO:0000256" key="1">
    <source>
        <dbReference type="ARBA" id="ARBA00001936"/>
    </source>
</evidence>